<dbReference type="GO" id="GO:0003400">
    <property type="term" value="P:regulation of COPII vesicle coating"/>
    <property type="evidence" value="ECO:0007669"/>
    <property type="project" value="TreeGrafter"/>
</dbReference>
<dbReference type="PROSITE" id="PS50294">
    <property type="entry name" value="WD_REPEATS_REGION"/>
    <property type="match status" value="1"/>
</dbReference>
<reference evidence="15" key="3">
    <citation type="submission" date="2022-06" db="UniProtKB">
        <authorList>
            <consortium name="EnsemblMetazoa"/>
        </authorList>
    </citation>
    <scope>IDENTIFICATION</scope>
</reference>
<dbReference type="Gene3D" id="2.130.10.10">
    <property type="entry name" value="YVTN repeat-like/Quinoprotein amine dehydrogenase"/>
    <property type="match status" value="1"/>
</dbReference>
<keyword evidence="16" id="KW-1185">Reference proteome</keyword>
<dbReference type="SUPFAM" id="SSF50978">
    <property type="entry name" value="WD40 repeat-like"/>
    <property type="match status" value="1"/>
</dbReference>
<evidence type="ECO:0000313" key="15">
    <source>
        <dbReference type="EnsemblMetazoa" id="KAF7494027.1"/>
    </source>
</evidence>
<protein>
    <submittedName>
        <fullName evidence="14">Prolactin regulatory element-binding protein</fullName>
    </submittedName>
</protein>
<dbReference type="EnsemblMetazoa" id="SSS_4726s_mrna">
    <property type="protein sequence ID" value="KAF7494027.1"/>
    <property type="gene ID" value="SSS_4726"/>
</dbReference>
<dbReference type="OrthoDB" id="2013972at2759"/>
<dbReference type="AlphaFoldDB" id="A0A834RC72"/>
<sequence length="489" mass="55645">MSIEQETEQANLLARVNFPIYCVKAITERHILIGGGGGCSKTGIANNLEIYELIYDHHTNTARATLATHFDVGGHAIMNMCIIPTVSKYSFDLPCGGMEGMCYVYNVQFCFKNSSQFTRPFERQISQEDSGTASNLRRRHFSISSQKQSIDEENLSLNECDNDEDDEKYQSKELNENSDESEQNCKNETKPSNMSNILDYQFDFDLKESFQTDFHQKEPYQKLIKYSEKAQIIFSAGADGRIGFWEYPTYKLLARIKAHSNEIDDIDIHPSGEHIVSVSRDGRSLVWNVHNGSSFTELNNLRYLSKLSSSKKSSLFENAKYNPRLCRYTMIENDANNVRLFIALNTRSKLDSFICKWYHDCRNDQYSMEQIVSVGEIPLFAMAISDNGRFLAVGKQTGDVDVYLTSSLQRCYQLQQAHNIFVTAIEFLPSLPSTTELVGGQIDAALISVSVDNRIVLHKIPHKDTLGFFGSFTFFILFIVSVYLFMSLL</sequence>
<feature type="repeat" description="WD" evidence="11">
    <location>
        <begin position="256"/>
        <end position="297"/>
    </location>
</feature>
<evidence type="ECO:0000256" key="9">
    <source>
        <dbReference type="ARBA" id="ARBA00022989"/>
    </source>
</evidence>
<dbReference type="Pfam" id="PF00400">
    <property type="entry name" value="WD40"/>
    <property type="match status" value="1"/>
</dbReference>
<keyword evidence="7" id="KW-0931">ER-Golgi transport</keyword>
<dbReference type="GO" id="GO:0006888">
    <property type="term" value="P:endoplasmic reticulum to Golgi vesicle-mediated transport"/>
    <property type="evidence" value="ECO:0007669"/>
    <property type="project" value="TreeGrafter"/>
</dbReference>
<dbReference type="EMBL" id="WVUK01000054">
    <property type="protein sequence ID" value="KAF7494027.1"/>
    <property type="molecule type" value="Genomic_DNA"/>
</dbReference>
<accession>A0A834RC72</accession>
<evidence type="ECO:0000256" key="7">
    <source>
        <dbReference type="ARBA" id="ARBA00022892"/>
    </source>
</evidence>
<name>A0A834RC72_SARSC</name>
<keyword evidence="6" id="KW-0256">Endoplasmic reticulum</keyword>
<comment type="subcellular location">
    <subcellularLocation>
        <location evidence="1">Endoplasmic reticulum membrane</location>
        <topology evidence="1">Single-pass membrane protein</topology>
    </subcellularLocation>
</comment>
<evidence type="ECO:0000313" key="14">
    <source>
        <dbReference type="EMBL" id="KAF7494027.1"/>
    </source>
</evidence>
<dbReference type="PROSITE" id="PS00678">
    <property type="entry name" value="WD_REPEATS_1"/>
    <property type="match status" value="1"/>
</dbReference>
<keyword evidence="10 13" id="KW-0472">Membrane</keyword>
<dbReference type="GO" id="GO:0005085">
    <property type="term" value="F:guanyl-nucleotide exchange factor activity"/>
    <property type="evidence" value="ECO:0007669"/>
    <property type="project" value="InterPro"/>
</dbReference>
<evidence type="ECO:0000256" key="5">
    <source>
        <dbReference type="ARBA" id="ARBA00022737"/>
    </source>
</evidence>
<dbReference type="PANTHER" id="PTHR23284">
    <property type="entry name" value="PROLACTIN REGULATORY ELEMENT BINDING PROTEIN"/>
    <property type="match status" value="1"/>
</dbReference>
<feature type="transmembrane region" description="Helical" evidence="13">
    <location>
        <begin position="466"/>
        <end position="486"/>
    </location>
</feature>
<evidence type="ECO:0000256" key="10">
    <source>
        <dbReference type="ARBA" id="ARBA00023136"/>
    </source>
</evidence>
<evidence type="ECO:0000256" key="11">
    <source>
        <dbReference type="PROSITE-ProRule" id="PRU00221"/>
    </source>
</evidence>
<evidence type="ECO:0000313" key="16">
    <source>
        <dbReference type="Proteomes" id="UP000070412"/>
    </source>
</evidence>
<dbReference type="InterPro" id="IPR015943">
    <property type="entry name" value="WD40/YVTN_repeat-like_dom_sf"/>
</dbReference>
<dbReference type="GO" id="GO:0015031">
    <property type="term" value="P:protein transport"/>
    <property type="evidence" value="ECO:0007669"/>
    <property type="project" value="UniProtKB-KW"/>
</dbReference>
<dbReference type="InterPro" id="IPR036322">
    <property type="entry name" value="WD40_repeat_dom_sf"/>
</dbReference>
<feature type="region of interest" description="Disordered" evidence="12">
    <location>
        <begin position="143"/>
        <end position="192"/>
    </location>
</feature>
<evidence type="ECO:0000256" key="6">
    <source>
        <dbReference type="ARBA" id="ARBA00022824"/>
    </source>
</evidence>
<keyword evidence="8" id="KW-0653">Protein transport</keyword>
<evidence type="ECO:0000256" key="3">
    <source>
        <dbReference type="ARBA" id="ARBA00022574"/>
    </source>
</evidence>
<keyword evidence="4 13" id="KW-0812">Transmembrane</keyword>
<evidence type="ECO:0000256" key="4">
    <source>
        <dbReference type="ARBA" id="ARBA00022692"/>
    </source>
</evidence>
<keyword evidence="2" id="KW-0813">Transport</keyword>
<dbReference type="SMART" id="SM00320">
    <property type="entry name" value="WD40"/>
    <property type="match status" value="3"/>
</dbReference>
<keyword evidence="5" id="KW-0677">Repeat</keyword>
<dbReference type="Proteomes" id="UP000070412">
    <property type="component" value="Unassembled WGS sequence"/>
</dbReference>
<dbReference type="InterPro" id="IPR001680">
    <property type="entry name" value="WD40_rpt"/>
</dbReference>
<organism evidence="14">
    <name type="scientific">Sarcoptes scabiei</name>
    <name type="common">Itch mite</name>
    <name type="synonym">Acarus scabiei</name>
    <dbReference type="NCBI Taxonomy" id="52283"/>
    <lineage>
        <taxon>Eukaryota</taxon>
        <taxon>Metazoa</taxon>
        <taxon>Ecdysozoa</taxon>
        <taxon>Arthropoda</taxon>
        <taxon>Chelicerata</taxon>
        <taxon>Arachnida</taxon>
        <taxon>Acari</taxon>
        <taxon>Acariformes</taxon>
        <taxon>Sarcoptiformes</taxon>
        <taxon>Astigmata</taxon>
        <taxon>Psoroptidia</taxon>
        <taxon>Sarcoptoidea</taxon>
        <taxon>Sarcoptidae</taxon>
        <taxon>Sarcoptinae</taxon>
        <taxon>Sarcoptes</taxon>
    </lineage>
</organism>
<proteinExistence type="predicted"/>
<keyword evidence="3 11" id="KW-0853">WD repeat</keyword>
<evidence type="ECO:0000256" key="2">
    <source>
        <dbReference type="ARBA" id="ARBA00022448"/>
    </source>
</evidence>
<dbReference type="InterPro" id="IPR045260">
    <property type="entry name" value="Sec12-like"/>
</dbReference>
<keyword evidence="9 13" id="KW-1133">Transmembrane helix</keyword>
<evidence type="ECO:0000256" key="1">
    <source>
        <dbReference type="ARBA" id="ARBA00004389"/>
    </source>
</evidence>
<dbReference type="PROSITE" id="PS50082">
    <property type="entry name" value="WD_REPEATS_2"/>
    <property type="match status" value="1"/>
</dbReference>
<dbReference type="PANTHER" id="PTHR23284:SF0">
    <property type="entry name" value="PROLACTIN REGULATORY ELEMENT-BINDING PROTEIN"/>
    <property type="match status" value="1"/>
</dbReference>
<gene>
    <name evidence="14" type="ORF">SSS_4726</name>
</gene>
<evidence type="ECO:0000256" key="8">
    <source>
        <dbReference type="ARBA" id="ARBA00022927"/>
    </source>
</evidence>
<dbReference type="InterPro" id="IPR019775">
    <property type="entry name" value="WD40_repeat_CS"/>
</dbReference>
<reference evidence="14" key="2">
    <citation type="submission" date="2020-01" db="EMBL/GenBank/DDBJ databases">
        <authorList>
            <person name="Korhonen P.K.K."/>
            <person name="Guangxu M.G."/>
            <person name="Wang T.W."/>
            <person name="Stroehlein A.J.S."/>
            <person name="Young N.D."/>
            <person name="Ang C.-S.A."/>
            <person name="Fernando D.W.F."/>
            <person name="Lu H.L."/>
            <person name="Taylor S.T."/>
            <person name="Ehtesham M.E.M."/>
            <person name="Najaraj S.H.N."/>
            <person name="Harsha G.H.G."/>
            <person name="Madugundu A.M."/>
            <person name="Renuse S.R."/>
            <person name="Holt D.H."/>
            <person name="Pandey A.P."/>
            <person name="Papenfuss A.P."/>
            <person name="Gasser R.B.G."/>
            <person name="Fischer K.F."/>
        </authorList>
    </citation>
    <scope>NUCLEOTIDE SEQUENCE</scope>
    <source>
        <strain evidence="14">SSS_KF_BRIS2020</strain>
    </source>
</reference>
<evidence type="ECO:0000256" key="13">
    <source>
        <dbReference type="SAM" id="Phobius"/>
    </source>
</evidence>
<dbReference type="GO" id="GO:0005789">
    <property type="term" value="C:endoplasmic reticulum membrane"/>
    <property type="evidence" value="ECO:0007669"/>
    <property type="project" value="UniProtKB-SubCell"/>
</dbReference>
<reference evidence="16" key="1">
    <citation type="journal article" date="2020" name="PLoS Negl. Trop. Dis.">
        <title>High-quality nuclear genome for Sarcoptes scabiei-A critical resource for a neglected parasite.</title>
        <authorList>
            <person name="Korhonen P.K."/>
            <person name="Gasser R.B."/>
            <person name="Ma G."/>
            <person name="Wang T."/>
            <person name="Stroehlein A.J."/>
            <person name="Young N.D."/>
            <person name="Ang C.S."/>
            <person name="Fernando D.D."/>
            <person name="Lu H.C."/>
            <person name="Taylor S."/>
            <person name="Reynolds S.L."/>
            <person name="Mofiz E."/>
            <person name="Najaraj S.H."/>
            <person name="Gowda H."/>
            <person name="Madugundu A."/>
            <person name="Renuse S."/>
            <person name="Holt D."/>
            <person name="Pandey A."/>
            <person name="Papenfuss A.T."/>
            <person name="Fischer K."/>
        </authorList>
    </citation>
    <scope>NUCLEOTIDE SEQUENCE [LARGE SCALE GENOMIC DNA]</scope>
</reference>
<evidence type="ECO:0000256" key="12">
    <source>
        <dbReference type="SAM" id="MobiDB-lite"/>
    </source>
</evidence>